<name>F2EL30_HORVV</name>
<organism evidence="2">
    <name type="scientific">Hordeum vulgare subsp. vulgare</name>
    <name type="common">Domesticated barley</name>
    <dbReference type="NCBI Taxonomy" id="112509"/>
    <lineage>
        <taxon>Eukaryota</taxon>
        <taxon>Viridiplantae</taxon>
        <taxon>Streptophyta</taxon>
        <taxon>Embryophyta</taxon>
        <taxon>Tracheophyta</taxon>
        <taxon>Spermatophyta</taxon>
        <taxon>Magnoliopsida</taxon>
        <taxon>Liliopsida</taxon>
        <taxon>Poales</taxon>
        <taxon>Poaceae</taxon>
        <taxon>BOP clade</taxon>
        <taxon>Pooideae</taxon>
        <taxon>Triticodae</taxon>
        <taxon>Triticeae</taxon>
        <taxon>Hordeinae</taxon>
        <taxon>Hordeum</taxon>
    </lineage>
</organism>
<evidence type="ECO:0000313" key="2">
    <source>
        <dbReference type="EMBL" id="BAK08052.1"/>
    </source>
</evidence>
<sequence>MLVRRPSILASSSHRISTHRRRVVPFSSRPNNTRFISPWRRSILLGLREESSRLSSTSLARPVCPPPAWTSDPGPRPSPPPPPFCIAGRIWGAPAFPTGRPSTSYELHIMKCGRLWRAVQLAPACSSPWPRHPSSGQLPCR</sequence>
<accession>F2EL30</accession>
<dbReference type="EMBL" id="AK376858">
    <property type="protein sequence ID" value="BAK08052.1"/>
    <property type="molecule type" value="mRNA"/>
</dbReference>
<protein>
    <submittedName>
        <fullName evidence="2">Predicted protein</fullName>
    </submittedName>
</protein>
<dbReference type="AlphaFoldDB" id="F2EL30"/>
<evidence type="ECO:0000256" key="1">
    <source>
        <dbReference type="SAM" id="MobiDB-lite"/>
    </source>
</evidence>
<feature type="compositionally biased region" description="Pro residues" evidence="1">
    <location>
        <begin position="63"/>
        <end position="83"/>
    </location>
</feature>
<reference evidence="2" key="1">
    <citation type="journal article" date="2011" name="Plant Physiol.">
        <title>Comprehensive sequence analysis of 24,783 barley full-length cDNAs derived from 12 clone libraries.</title>
        <authorList>
            <person name="Matsumoto T."/>
            <person name="Tanaka T."/>
            <person name="Sakai H."/>
            <person name="Amano N."/>
            <person name="Kanamori H."/>
            <person name="Kurita K."/>
            <person name="Kikuta A."/>
            <person name="Kamiya K."/>
            <person name="Yamamoto M."/>
            <person name="Ikawa H."/>
            <person name="Fujii N."/>
            <person name="Hori K."/>
            <person name="Itoh T."/>
            <person name="Sato K."/>
        </authorList>
    </citation>
    <scope>NUCLEOTIDE SEQUENCE</scope>
    <source>
        <tissue evidence="2">Seed</tissue>
    </source>
</reference>
<feature type="region of interest" description="Disordered" evidence="1">
    <location>
        <begin position="55"/>
        <end position="83"/>
    </location>
</feature>
<proteinExistence type="evidence at transcript level"/>